<dbReference type="Proteomes" id="UP000218231">
    <property type="component" value="Unassembled WGS sequence"/>
</dbReference>
<protein>
    <submittedName>
        <fullName evidence="1">Uncharacterized protein</fullName>
    </submittedName>
</protein>
<gene>
    <name evidence="1" type="ORF">WR25_11246</name>
</gene>
<proteinExistence type="predicted"/>
<accession>A0A2A2J4J0</accession>
<evidence type="ECO:0000313" key="1">
    <source>
        <dbReference type="EMBL" id="PAV56545.1"/>
    </source>
</evidence>
<dbReference type="AlphaFoldDB" id="A0A2A2J4J0"/>
<comment type="caution">
    <text evidence="1">The sequence shown here is derived from an EMBL/GenBank/DDBJ whole genome shotgun (WGS) entry which is preliminary data.</text>
</comment>
<keyword evidence="2" id="KW-1185">Reference proteome</keyword>
<evidence type="ECO:0000313" key="2">
    <source>
        <dbReference type="Proteomes" id="UP000218231"/>
    </source>
</evidence>
<dbReference type="EMBL" id="LIAE01010697">
    <property type="protein sequence ID" value="PAV56545.1"/>
    <property type="molecule type" value="Genomic_DNA"/>
</dbReference>
<sequence length="70" mass="7889">MLNDVSKELSHTVKIQNQQVCSPTLALRHYVDGLAVVEICAKEGIDIQDMLEYLEAKLTFTHLGKDSRKC</sequence>
<organism evidence="1 2">
    <name type="scientific">Diploscapter pachys</name>
    <dbReference type="NCBI Taxonomy" id="2018661"/>
    <lineage>
        <taxon>Eukaryota</taxon>
        <taxon>Metazoa</taxon>
        <taxon>Ecdysozoa</taxon>
        <taxon>Nematoda</taxon>
        <taxon>Chromadorea</taxon>
        <taxon>Rhabditida</taxon>
        <taxon>Rhabditina</taxon>
        <taxon>Rhabditomorpha</taxon>
        <taxon>Rhabditoidea</taxon>
        <taxon>Rhabditidae</taxon>
        <taxon>Diploscapter</taxon>
    </lineage>
</organism>
<name>A0A2A2J4J0_9BILA</name>
<reference evidence="1 2" key="1">
    <citation type="journal article" date="2017" name="Curr. Biol.">
        <title>Genome architecture and evolution of a unichromosomal asexual nematode.</title>
        <authorList>
            <person name="Fradin H."/>
            <person name="Zegar C."/>
            <person name="Gutwein M."/>
            <person name="Lucas J."/>
            <person name="Kovtun M."/>
            <person name="Corcoran D."/>
            <person name="Baugh L.R."/>
            <person name="Kiontke K."/>
            <person name="Gunsalus K."/>
            <person name="Fitch D.H."/>
            <person name="Piano F."/>
        </authorList>
    </citation>
    <scope>NUCLEOTIDE SEQUENCE [LARGE SCALE GENOMIC DNA]</scope>
    <source>
        <strain evidence="1">PF1309</strain>
    </source>
</reference>